<evidence type="ECO:0000313" key="3">
    <source>
        <dbReference type="Proteomes" id="UP000242699"/>
    </source>
</evidence>
<evidence type="ECO:0000313" key="2">
    <source>
        <dbReference type="EMBL" id="PSR30242.1"/>
    </source>
</evidence>
<keyword evidence="1" id="KW-1133">Transmembrane helix</keyword>
<gene>
    <name evidence="2" type="ORF">C7B43_06950</name>
</gene>
<reference evidence="2 3" key="1">
    <citation type="journal article" date="2014" name="BMC Genomics">
        <title>Comparison of environmental and isolate Sulfobacillus genomes reveals diverse carbon, sulfur, nitrogen, and hydrogen metabolisms.</title>
        <authorList>
            <person name="Justice N.B."/>
            <person name="Norman A."/>
            <person name="Brown C.T."/>
            <person name="Singh A."/>
            <person name="Thomas B.C."/>
            <person name="Banfield J.F."/>
        </authorList>
    </citation>
    <scope>NUCLEOTIDE SEQUENCE [LARGE SCALE GENOMIC DNA]</scope>
    <source>
        <strain evidence="2">AMDSBA1</strain>
    </source>
</reference>
<accession>A0A2T2X6X4</accession>
<dbReference type="Proteomes" id="UP000242699">
    <property type="component" value="Unassembled WGS sequence"/>
</dbReference>
<organism evidence="2 3">
    <name type="scientific">Sulfobacillus benefaciens</name>
    <dbReference type="NCBI Taxonomy" id="453960"/>
    <lineage>
        <taxon>Bacteria</taxon>
        <taxon>Bacillati</taxon>
        <taxon>Bacillota</taxon>
        <taxon>Clostridia</taxon>
        <taxon>Eubacteriales</taxon>
        <taxon>Clostridiales Family XVII. Incertae Sedis</taxon>
        <taxon>Sulfobacillus</taxon>
    </lineage>
</organism>
<proteinExistence type="predicted"/>
<dbReference type="EMBL" id="PXYT01000012">
    <property type="protein sequence ID" value="PSR30242.1"/>
    <property type="molecule type" value="Genomic_DNA"/>
</dbReference>
<protein>
    <submittedName>
        <fullName evidence="2">Uncharacterized protein</fullName>
    </submittedName>
</protein>
<feature type="transmembrane region" description="Helical" evidence="1">
    <location>
        <begin position="42"/>
        <end position="67"/>
    </location>
</feature>
<sequence>MIDHEPQNGFNEGNLARIWEKKLRYKEKTVPRRKRNPWAGTILWIGGLWGAAMAASVLAIHVMVMGYQVDQLQARYTHLQREQQVLSATVASLSSSKVLNQDASKMHLTMVSPRQTVHTRSSGSPSQPAVSVGEAHMTWIKLVDQWINQLRGAVVKS</sequence>
<keyword evidence="1" id="KW-0472">Membrane</keyword>
<keyword evidence="1" id="KW-0812">Transmembrane</keyword>
<evidence type="ECO:0000256" key="1">
    <source>
        <dbReference type="SAM" id="Phobius"/>
    </source>
</evidence>
<name>A0A2T2X6X4_9FIRM</name>
<dbReference type="AlphaFoldDB" id="A0A2T2X6X4"/>
<comment type="caution">
    <text evidence="2">The sequence shown here is derived from an EMBL/GenBank/DDBJ whole genome shotgun (WGS) entry which is preliminary data.</text>
</comment>